<dbReference type="GO" id="GO:0016020">
    <property type="term" value="C:membrane"/>
    <property type="evidence" value="ECO:0007669"/>
    <property type="project" value="UniProtKB-SubCell"/>
</dbReference>
<gene>
    <name evidence="12" type="ORF">PXEA_LOCUS13839</name>
</gene>
<dbReference type="Proteomes" id="UP000784294">
    <property type="component" value="Unassembled WGS sequence"/>
</dbReference>
<dbReference type="Gene3D" id="1.10.287.770">
    <property type="entry name" value="YojJ-like"/>
    <property type="match status" value="1"/>
</dbReference>
<comment type="caution">
    <text evidence="12">The sequence shown here is derived from an EMBL/GenBank/DDBJ whole genome shotgun (WGS) entry which is preliminary data.</text>
</comment>
<keyword evidence="4 11" id="KW-0812">Transmembrane</keyword>
<dbReference type="EMBL" id="CAAALY010046277">
    <property type="protein sequence ID" value="VEL20399.1"/>
    <property type="molecule type" value="Genomic_DNA"/>
</dbReference>
<evidence type="ECO:0000256" key="10">
    <source>
        <dbReference type="ARBA" id="ARBA00023303"/>
    </source>
</evidence>
<protein>
    <submittedName>
        <fullName evidence="12">Uncharacterized protein</fullName>
    </submittedName>
</protein>
<accession>A0A448WU63</accession>
<keyword evidence="13" id="KW-1185">Reference proteome</keyword>
<evidence type="ECO:0000313" key="12">
    <source>
        <dbReference type="EMBL" id="VEL20399.1"/>
    </source>
</evidence>
<name>A0A448WU63_9PLAT</name>
<keyword evidence="5" id="KW-1133">Transmembrane helix</keyword>
<keyword evidence="2 11" id="KW-0813">Transport</keyword>
<keyword evidence="7 11" id="KW-0406">Ion transport</keyword>
<sequence>MAFDRPDCPNTQCELYQCSSQQISYTQCPVPCVVVKLITHKTISNPLTESHQPVAVGGANNGESANQTSFSNRAVLMLIRSEHVHVATEEEIYSLAKLFSEIGGLCSLFIGLSCIFIFEMLEALILMHSEAREKLRQKEGFGLRPFDGETTEERTNYKEVLLHAHTKIGEKVEWSQSCWFADYVTSASKYARREAIAIDSKGNMLTEGNGVKKL</sequence>
<proteinExistence type="inferred from homology"/>
<evidence type="ECO:0000256" key="7">
    <source>
        <dbReference type="ARBA" id="ARBA00023065"/>
    </source>
</evidence>
<keyword evidence="10 11" id="KW-0407">Ion channel</keyword>
<dbReference type="InterPro" id="IPR001873">
    <property type="entry name" value="ENaC"/>
</dbReference>
<dbReference type="GO" id="GO:0005272">
    <property type="term" value="F:sodium channel activity"/>
    <property type="evidence" value="ECO:0007669"/>
    <property type="project" value="UniProtKB-KW"/>
</dbReference>
<evidence type="ECO:0000256" key="1">
    <source>
        <dbReference type="ARBA" id="ARBA00004141"/>
    </source>
</evidence>
<dbReference type="AlphaFoldDB" id="A0A448WU63"/>
<evidence type="ECO:0000256" key="8">
    <source>
        <dbReference type="ARBA" id="ARBA00023136"/>
    </source>
</evidence>
<feature type="non-terminal residue" evidence="12">
    <location>
        <position position="1"/>
    </location>
</feature>
<evidence type="ECO:0000256" key="11">
    <source>
        <dbReference type="RuleBase" id="RU000679"/>
    </source>
</evidence>
<evidence type="ECO:0000256" key="4">
    <source>
        <dbReference type="ARBA" id="ARBA00022692"/>
    </source>
</evidence>
<dbReference type="Pfam" id="PF00858">
    <property type="entry name" value="ASC"/>
    <property type="match status" value="1"/>
</dbReference>
<keyword evidence="9 11" id="KW-0739">Sodium transport</keyword>
<organism evidence="12 13">
    <name type="scientific">Protopolystoma xenopodis</name>
    <dbReference type="NCBI Taxonomy" id="117903"/>
    <lineage>
        <taxon>Eukaryota</taxon>
        <taxon>Metazoa</taxon>
        <taxon>Spiralia</taxon>
        <taxon>Lophotrochozoa</taxon>
        <taxon>Platyhelminthes</taxon>
        <taxon>Monogenea</taxon>
        <taxon>Polyopisthocotylea</taxon>
        <taxon>Polystomatidea</taxon>
        <taxon>Polystomatidae</taxon>
        <taxon>Protopolystoma</taxon>
    </lineage>
</organism>
<evidence type="ECO:0000256" key="3">
    <source>
        <dbReference type="ARBA" id="ARBA00022461"/>
    </source>
</evidence>
<keyword evidence="3 11" id="KW-0894">Sodium channel</keyword>
<evidence type="ECO:0000313" key="13">
    <source>
        <dbReference type="Proteomes" id="UP000784294"/>
    </source>
</evidence>
<comment type="similarity">
    <text evidence="11">Belongs to the amiloride-sensitive sodium channel (TC 1.A.6) family.</text>
</comment>
<evidence type="ECO:0000256" key="5">
    <source>
        <dbReference type="ARBA" id="ARBA00022989"/>
    </source>
</evidence>
<evidence type="ECO:0000256" key="6">
    <source>
        <dbReference type="ARBA" id="ARBA00023053"/>
    </source>
</evidence>
<keyword evidence="6" id="KW-0915">Sodium</keyword>
<keyword evidence="8" id="KW-0472">Membrane</keyword>
<evidence type="ECO:0000256" key="2">
    <source>
        <dbReference type="ARBA" id="ARBA00022448"/>
    </source>
</evidence>
<evidence type="ECO:0000256" key="9">
    <source>
        <dbReference type="ARBA" id="ARBA00023201"/>
    </source>
</evidence>
<dbReference type="OrthoDB" id="5874059at2759"/>
<reference evidence="12" key="1">
    <citation type="submission" date="2018-11" db="EMBL/GenBank/DDBJ databases">
        <authorList>
            <consortium name="Pathogen Informatics"/>
        </authorList>
    </citation>
    <scope>NUCLEOTIDE SEQUENCE</scope>
</reference>
<comment type="subcellular location">
    <subcellularLocation>
        <location evidence="1">Membrane</location>
        <topology evidence="1">Multi-pass membrane protein</topology>
    </subcellularLocation>
</comment>